<feature type="active site" evidence="5">
    <location>
        <position position="488"/>
    </location>
</feature>
<dbReference type="EMBL" id="MABQ02000004">
    <property type="protein sequence ID" value="PCD38439.1"/>
    <property type="molecule type" value="Genomic_DNA"/>
</dbReference>
<evidence type="ECO:0000256" key="5">
    <source>
        <dbReference type="PIRSR" id="PIRSR601461-1"/>
    </source>
</evidence>
<comment type="caution">
    <text evidence="10">The sequence shown here is derived from an EMBL/GenBank/DDBJ whole genome shotgun (WGS) entry which is preliminary data.</text>
</comment>
<feature type="compositionally biased region" description="Acidic residues" evidence="7">
    <location>
        <begin position="179"/>
        <end position="188"/>
    </location>
</feature>
<dbReference type="FunFam" id="2.40.70.10:FF:000026">
    <property type="entry name" value="Endothiapepsin"/>
    <property type="match status" value="1"/>
</dbReference>
<evidence type="ECO:0000256" key="7">
    <source>
        <dbReference type="SAM" id="MobiDB-lite"/>
    </source>
</evidence>
<evidence type="ECO:0000256" key="6">
    <source>
        <dbReference type="RuleBase" id="RU000454"/>
    </source>
</evidence>
<organism evidence="10 11">
    <name type="scientific">Fusarium oxysporum f. sp. radicis-cucumerinum</name>
    <dbReference type="NCBI Taxonomy" id="327505"/>
    <lineage>
        <taxon>Eukaryota</taxon>
        <taxon>Fungi</taxon>
        <taxon>Dikarya</taxon>
        <taxon>Ascomycota</taxon>
        <taxon>Pezizomycotina</taxon>
        <taxon>Sordariomycetes</taxon>
        <taxon>Hypocreomycetidae</taxon>
        <taxon>Hypocreales</taxon>
        <taxon>Nectriaceae</taxon>
        <taxon>Fusarium</taxon>
        <taxon>Fusarium oxysporum species complex</taxon>
    </lineage>
</organism>
<keyword evidence="2 6" id="KW-0645">Protease</keyword>
<dbReference type="PANTHER" id="PTHR47966">
    <property type="entry name" value="BETA-SITE APP-CLEAVING ENZYME, ISOFORM A-RELATED"/>
    <property type="match status" value="1"/>
</dbReference>
<dbReference type="CDD" id="cd06097">
    <property type="entry name" value="Aspergillopepsin_like"/>
    <property type="match status" value="1"/>
</dbReference>
<evidence type="ECO:0000256" key="3">
    <source>
        <dbReference type="ARBA" id="ARBA00022750"/>
    </source>
</evidence>
<comment type="similarity">
    <text evidence="1 6">Belongs to the peptidase A1 family.</text>
</comment>
<dbReference type="Gene3D" id="2.40.70.10">
    <property type="entry name" value="Acid Proteases"/>
    <property type="match status" value="2"/>
</dbReference>
<dbReference type="STRING" id="327505.A0A2H3HMV7"/>
<feature type="compositionally biased region" description="Basic and acidic residues" evidence="7">
    <location>
        <begin position="196"/>
        <end position="215"/>
    </location>
</feature>
<gene>
    <name evidence="10" type="ORF">AU210_006913</name>
</gene>
<keyword evidence="3 6" id="KW-0064">Aspartyl protease</keyword>
<accession>A0A2H3HMV7</accession>
<dbReference type="InterPro" id="IPR034163">
    <property type="entry name" value="Aspergillopepsin-like_cat_dom"/>
</dbReference>
<dbReference type="SUPFAM" id="SSF50630">
    <property type="entry name" value="Acid proteases"/>
    <property type="match status" value="1"/>
</dbReference>
<reference evidence="10 11" key="1">
    <citation type="journal article" date="2016" name="Environ. Microbiol.">
        <title>Effector profiles distinguish formae speciales of Fusarium oxysporum.</title>
        <authorList>
            <person name="van Dam P."/>
            <person name="Fokkens L."/>
            <person name="Schmidt S.M."/>
            <person name="Linmans J.H."/>
            <person name="Kistler H.C."/>
            <person name="Ma L.J."/>
            <person name="Rep M."/>
        </authorList>
    </citation>
    <scope>NUCLEOTIDE SEQUENCE [LARGE SCALE GENOMIC DNA]</scope>
    <source>
        <strain evidence="10 11">Forc016</strain>
    </source>
</reference>
<dbReference type="InterPro" id="IPR001461">
    <property type="entry name" value="Aspartic_peptidase_A1"/>
</dbReference>
<dbReference type="AlphaFoldDB" id="A0A2H3HMV7"/>
<keyword evidence="4 6" id="KW-0378">Hydrolase</keyword>
<evidence type="ECO:0000313" key="11">
    <source>
        <dbReference type="Proteomes" id="UP000219602"/>
    </source>
</evidence>
<evidence type="ECO:0000256" key="4">
    <source>
        <dbReference type="ARBA" id="ARBA00022801"/>
    </source>
</evidence>
<dbReference type="PANTHER" id="PTHR47966:SF2">
    <property type="entry name" value="ASPERGILLOPEPSIN-1-RELATED"/>
    <property type="match status" value="1"/>
</dbReference>
<name>A0A2H3HMV7_FUSOX</name>
<proteinExistence type="inferred from homology"/>
<evidence type="ECO:0000259" key="9">
    <source>
        <dbReference type="PROSITE" id="PS51767"/>
    </source>
</evidence>
<evidence type="ECO:0000256" key="1">
    <source>
        <dbReference type="ARBA" id="ARBA00007447"/>
    </source>
</evidence>
<dbReference type="PROSITE" id="PS51767">
    <property type="entry name" value="PEPTIDASE_A1"/>
    <property type="match status" value="1"/>
</dbReference>
<dbReference type="PRINTS" id="PR00792">
    <property type="entry name" value="PEPSIN"/>
</dbReference>
<evidence type="ECO:0000256" key="8">
    <source>
        <dbReference type="SAM" id="SignalP"/>
    </source>
</evidence>
<feature type="domain" description="Peptidase A1" evidence="9">
    <location>
        <begin position="285"/>
        <end position="594"/>
    </location>
</feature>
<sequence length="601" mass="66336">MKFSTVSFLLLAGCSTGIPHEIRGDVYEVKNPFSPNAVDPEVEGVKGLQKRAINPKGDQTLVARGDVYEVKNPFSPNAVDPEVEGVKGLQKRATDPKGDQALVARGDVYEVKNPFSPNAVDPEVEGVKGLQDRDIKPRDVSDNDHLEARGDIYEVKNPFSPNAVDPEVEGVKGLQERDIDPEEQEEEELGKTLRGRAIDHENDPDSAHLKPRAGGEKVKMDQLTNTRYKKPHAEIALIQAYNKYRKPLPPKLKKIAQHEADLIKNKLGMKGTASATPPQYYDSQYVVPVKIGTPAQQTYLNFDTGSSDLWVFSTDTYQPDQAGHILYKPDKSTTSKRLNGQTWSIRYGDGTGASGIVYTDKVQVGKTYVNKQAVESATEVSDGIASDKFSHGIMGLAMSSLNTVRPTPQNTYFQNVQNNLAVPVFTANLQKGKAGNYNFGYIDQGEYYGSIQFAKVKKGSPWWQINIEGYRIAAGAPWHKYNYSAIVDTGTTLLLLPGVLTNFYYRKVKGAYIDQDYGVWVFPCTSKLPSFYFGFGSYQGKVPGNYINYGRLTNTVCYGGIQSSDGIGFAILGDILLKAQFVVFDLKGQRVGFANKLTIKS</sequence>
<feature type="signal peptide" evidence="8">
    <location>
        <begin position="1"/>
        <end position="24"/>
    </location>
</feature>
<dbReference type="PROSITE" id="PS00141">
    <property type="entry name" value="ASP_PROTEASE"/>
    <property type="match status" value="1"/>
</dbReference>
<protein>
    <recommendedName>
        <fullName evidence="9">Peptidase A1 domain-containing protein</fullName>
    </recommendedName>
</protein>
<dbReference type="InterPro" id="IPR021109">
    <property type="entry name" value="Peptidase_aspartic_dom_sf"/>
</dbReference>
<evidence type="ECO:0000313" key="10">
    <source>
        <dbReference type="EMBL" id="PCD38439.1"/>
    </source>
</evidence>
<feature type="chain" id="PRO_5013890919" description="Peptidase A1 domain-containing protein" evidence="8">
    <location>
        <begin position="25"/>
        <end position="601"/>
    </location>
</feature>
<dbReference type="Pfam" id="PF00026">
    <property type="entry name" value="Asp"/>
    <property type="match status" value="1"/>
</dbReference>
<reference evidence="10 11" key="2">
    <citation type="journal article" date="2017" name="Sci. Rep.">
        <title>A mobile pathogenicity chromosome in Fusarium oxysporum for infection of multiple cucurbit species.</title>
        <authorList>
            <person name="van Dam P."/>
            <person name="Fokkens L."/>
            <person name="Ayukawa Y."/>
            <person name="van der Gragt M."/>
            <person name="Ter Horst A."/>
            <person name="Brankovics B."/>
            <person name="Houterman P.M."/>
            <person name="Arie T."/>
            <person name="Rep M."/>
        </authorList>
    </citation>
    <scope>NUCLEOTIDE SEQUENCE [LARGE SCALE GENOMIC DNA]</scope>
    <source>
        <strain evidence="10 11">Forc016</strain>
    </source>
</reference>
<keyword evidence="8" id="KW-0732">Signal</keyword>
<feature type="region of interest" description="Disordered" evidence="7">
    <location>
        <begin position="173"/>
        <end position="215"/>
    </location>
</feature>
<feature type="active site" evidence="5">
    <location>
        <position position="303"/>
    </location>
</feature>
<evidence type="ECO:0000256" key="2">
    <source>
        <dbReference type="ARBA" id="ARBA00022670"/>
    </source>
</evidence>
<dbReference type="Proteomes" id="UP000219602">
    <property type="component" value="Chromosome 5"/>
</dbReference>
<dbReference type="GO" id="GO:0006508">
    <property type="term" value="P:proteolysis"/>
    <property type="evidence" value="ECO:0007669"/>
    <property type="project" value="UniProtKB-KW"/>
</dbReference>
<dbReference type="InterPro" id="IPR033121">
    <property type="entry name" value="PEPTIDASE_A1"/>
</dbReference>
<dbReference type="InterPro" id="IPR001969">
    <property type="entry name" value="Aspartic_peptidase_AS"/>
</dbReference>
<dbReference type="GO" id="GO:0004190">
    <property type="term" value="F:aspartic-type endopeptidase activity"/>
    <property type="evidence" value="ECO:0007669"/>
    <property type="project" value="UniProtKB-KW"/>
</dbReference>